<dbReference type="InterPro" id="IPR000727">
    <property type="entry name" value="T_SNARE_dom"/>
</dbReference>
<evidence type="ECO:0000256" key="2">
    <source>
        <dbReference type="ARBA" id="ARBA00022519"/>
    </source>
</evidence>
<keyword evidence="3 5" id="KW-0807">Transducer</keyword>
<dbReference type="Gene3D" id="1.10.287.950">
    <property type="entry name" value="Methyl-accepting chemotaxis protein"/>
    <property type="match status" value="1"/>
</dbReference>
<comment type="similarity">
    <text evidence="4">Belongs to the methyl-accepting chemotaxis (MCP) protein family.</text>
</comment>
<dbReference type="GO" id="GO:0005886">
    <property type="term" value="C:plasma membrane"/>
    <property type="evidence" value="ECO:0007669"/>
    <property type="project" value="UniProtKB-SubCell"/>
</dbReference>
<gene>
    <name evidence="10" type="ORF">JF539_00630</name>
</gene>
<proteinExistence type="inferred from homology"/>
<dbReference type="PANTHER" id="PTHR32089:SF112">
    <property type="entry name" value="LYSOZYME-LIKE PROTEIN-RELATED"/>
    <property type="match status" value="1"/>
</dbReference>
<evidence type="ECO:0000313" key="11">
    <source>
        <dbReference type="Proteomes" id="UP000664096"/>
    </source>
</evidence>
<dbReference type="AlphaFoldDB" id="A0A939J2P4"/>
<accession>A0A939J2P4</accession>
<protein>
    <submittedName>
        <fullName evidence="10">HAMP domain-containing protein</fullName>
    </submittedName>
</protein>
<name>A0A939J2P4_9HYPH</name>
<dbReference type="Pfam" id="PF00672">
    <property type="entry name" value="HAMP"/>
    <property type="match status" value="1"/>
</dbReference>
<dbReference type="PROSITE" id="PS50111">
    <property type="entry name" value="CHEMOTAXIS_TRANSDUC_2"/>
    <property type="match status" value="1"/>
</dbReference>
<feature type="transmembrane region" description="Helical" evidence="6">
    <location>
        <begin position="22"/>
        <end position="47"/>
    </location>
</feature>
<dbReference type="InterPro" id="IPR004089">
    <property type="entry name" value="MCPsignal_dom"/>
</dbReference>
<keyword evidence="6" id="KW-0812">Transmembrane</keyword>
<evidence type="ECO:0000256" key="1">
    <source>
        <dbReference type="ARBA" id="ARBA00004429"/>
    </source>
</evidence>
<dbReference type="PROSITE" id="PS50192">
    <property type="entry name" value="T_SNARE"/>
    <property type="match status" value="1"/>
</dbReference>
<keyword evidence="6" id="KW-0472">Membrane</keyword>
<dbReference type="EMBL" id="JAEKJZ010000001">
    <property type="protein sequence ID" value="MBN9668819.1"/>
    <property type="molecule type" value="Genomic_DNA"/>
</dbReference>
<feature type="domain" description="T-SNARE coiled-coil homology" evidence="8">
    <location>
        <begin position="716"/>
        <end position="778"/>
    </location>
</feature>
<dbReference type="SMART" id="SM00304">
    <property type="entry name" value="HAMP"/>
    <property type="match status" value="2"/>
</dbReference>
<dbReference type="CDD" id="cd06225">
    <property type="entry name" value="HAMP"/>
    <property type="match status" value="1"/>
</dbReference>
<keyword evidence="2" id="KW-1003">Cell membrane</keyword>
<dbReference type="SUPFAM" id="SSF58104">
    <property type="entry name" value="Methyl-accepting chemotaxis protein (MCP) signaling domain"/>
    <property type="match status" value="1"/>
</dbReference>
<dbReference type="Pfam" id="PF00015">
    <property type="entry name" value="MCPsignal"/>
    <property type="match status" value="1"/>
</dbReference>
<dbReference type="PROSITE" id="PS50885">
    <property type="entry name" value="HAMP"/>
    <property type="match status" value="1"/>
</dbReference>
<evidence type="ECO:0000256" key="3">
    <source>
        <dbReference type="ARBA" id="ARBA00023224"/>
    </source>
</evidence>
<feature type="domain" description="Methyl-accepting transducer" evidence="7">
    <location>
        <begin position="564"/>
        <end position="800"/>
    </location>
</feature>
<dbReference type="Proteomes" id="UP000664096">
    <property type="component" value="Unassembled WGS sequence"/>
</dbReference>
<dbReference type="SMART" id="SM00283">
    <property type="entry name" value="MA"/>
    <property type="match status" value="1"/>
</dbReference>
<evidence type="ECO:0000259" key="9">
    <source>
        <dbReference type="PROSITE" id="PS50885"/>
    </source>
</evidence>
<dbReference type="InterPro" id="IPR003660">
    <property type="entry name" value="HAMP_dom"/>
</dbReference>
<evidence type="ECO:0000259" key="8">
    <source>
        <dbReference type="PROSITE" id="PS50192"/>
    </source>
</evidence>
<reference evidence="10" key="1">
    <citation type="submission" date="2020-12" db="EMBL/GenBank/DDBJ databases">
        <title>Oil enriched cultivation method for isolating marine PHA-producing bacteria.</title>
        <authorList>
            <person name="Zheng W."/>
            <person name="Yu S."/>
            <person name="Huang Y."/>
        </authorList>
    </citation>
    <scope>NUCLEOTIDE SEQUENCE</scope>
    <source>
        <strain evidence="10">SY-2-12</strain>
    </source>
</reference>
<feature type="transmembrane region" description="Helical" evidence="6">
    <location>
        <begin position="451"/>
        <end position="473"/>
    </location>
</feature>
<evidence type="ECO:0000256" key="4">
    <source>
        <dbReference type="ARBA" id="ARBA00029447"/>
    </source>
</evidence>
<dbReference type="GO" id="GO:0007165">
    <property type="term" value="P:signal transduction"/>
    <property type="evidence" value="ECO:0007669"/>
    <property type="project" value="UniProtKB-KW"/>
</dbReference>
<evidence type="ECO:0000256" key="6">
    <source>
        <dbReference type="SAM" id="Phobius"/>
    </source>
</evidence>
<keyword evidence="2" id="KW-0997">Cell inner membrane</keyword>
<dbReference type="Gene3D" id="6.10.340.10">
    <property type="match status" value="1"/>
</dbReference>
<comment type="subcellular location">
    <subcellularLocation>
        <location evidence="1">Cell inner membrane</location>
        <topology evidence="1">Multi-pass membrane protein</topology>
    </subcellularLocation>
</comment>
<comment type="caution">
    <text evidence="10">The sequence shown here is derived from an EMBL/GenBank/DDBJ whole genome shotgun (WGS) entry which is preliminary data.</text>
</comment>
<sequence length="820" mass="87575">MTNFRLGLEMNRMAKLLIDLRLGFKVASGFIAVLLLTVVVGGVGFLATHNLSSSFGIADHASKVAQKVQSTSLKREDYLNNPTEELSKTVLSDLAELEASLYDLEKEVAGVPRAEKQVIGAEEALAQYVETFKEVVAQTDQQADRLATLQESTSELEALATTIIEAVLSEEKAVSAEAFAANGRLDDAYQLQRNVFALKDQVVQIRFHYLEGSGNIEGEELKESIDISNDLVGATKQMKYKKIDGIETKTVGKLASQAAKLRAALENMTKDLGFSEAYEARIAVGKAIDGMNEFTQEILAQVTPVVSKAKTDALTASTRLASIRTIADNATRLDQSALAARSETLLLFGGFGATDSSKVEEEIANLARLEEEMVSYAKVLPTASEAIEAIPVSIVSLDRSFKEMLSAKADLLAKRRDLDSLTREVSAEIAAISNTQSQVSKAAARSAEMQIVLTILLAILGGAGLAFVLNLAITRPIRTITGVMDRLARGEYDVEIPGLDRGDEVGDMSRTVQIFRDNGIERAQLQEQNAREEAARQERQERIDRLIDGFRATAEEALGAVGSTANSLDNTAQALTEIARDSAGYANQTQESSNETTNNVQTVASAAEELAASIGEISRQVAQTTEIVDRATVGTRETNQKVEGLAEAATKIGEVVTLIQAIAEQTNLLALNATIEAARAGEAGKGFAVVASEVKELATQTSKATEEIGSQITEIQNATRESVVAIGEIAETMNEVNTYTTAIASAVEQQGSATAEISQNVQRAAQGTGAVSSSMNQLSQAVDQTASSADMVLSASGELSDKTDQLKSEVERFLSEVAAA</sequence>
<evidence type="ECO:0000256" key="5">
    <source>
        <dbReference type="PROSITE-ProRule" id="PRU00284"/>
    </source>
</evidence>
<feature type="domain" description="HAMP" evidence="9">
    <location>
        <begin position="471"/>
        <end position="524"/>
    </location>
</feature>
<evidence type="ECO:0000313" key="10">
    <source>
        <dbReference type="EMBL" id="MBN9668819.1"/>
    </source>
</evidence>
<organism evidence="10 11">
    <name type="scientific">Roseibium aggregatum</name>
    <dbReference type="NCBI Taxonomy" id="187304"/>
    <lineage>
        <taxon>Bacteria</taxon>
        <taxon>Pseudomonadati</taxon>
        <taxon>Pseudomonadota</taxon>
        <taxon>Alphaproteobacteria</taxon>
        <taxon>Hyphomicrobiales</taxon>
        <taxon>Stappiaceae</taxon>
        <taxon>Roseibium</taxon>
    </lineage>
</organism>
<keyword evidence="6" id="KW-1133">Transmembrane helix</keyword>
<dbReference type="PANTHER" id="PTHR32089">
    <property type="entry name" value="METHYL-ACCEPTING CHEMOTAXIS PROTEIN MCPB"/>
    <property type="match status" value="1"/>
</dbReference>
<evidence type="ECO:0000259" key="7">
    <source>
        <dbReference type="PROSITE" id="PS50111"/>
    </source>
</evidence>